<evidence type="ECO:0000256" key="2">
    <source>
        <dbReference type="ARBA" id="ARBA00022475"/>
    </source>
</evidence>
<dbReference type="InterPro" id="IPR004869">
    <property type="entry name" value="MMPL_dom"/>
</dbReference>
<keyword evidence="5 6" id="KW-0472">Membrane</keyword>
<dbReference type="Proteomes" id="UP000266178">
    <property type="component" value="Unassembled WGS sequence"/>
</dbReference>
<accession>A0A399FCK3</accession>
<proteinExistence type="predicted"/>
<feature type="transmembrane region" description="Helical" evidence="6">
    <location>
        <begin position="306"/>
        <end position="330"/>
    </location>
</feature>
<evidence type="ECO:0000256" key="1">
    <source>
        <dbReference type="ARBA" id="ARBA00004651"/>
    </source>
</evidence>
<name>A0A399FCK3_9DEIN</name>
<feature type="transmembrane region" description="Helical" evidence="6">
    <location>
        <begin position="655"/>
        <end position="678"/>
    </location>
</feature>
<dbReference type="SUPFAM" id="SSF82866">
    <property type="entry name" value="Multidrug efflux transporter AcrB transmembrane domain"/>
    <property type="match status" value="2"/>
</dbReference>
<feature type="transmembrane region" description="Helical" evidence="6">
    <location>
        <begin position="230"/>
        <end position="248"/>
    </location>
</feature>
<gene>
    <name evidence="8" type="ORF">Mgrana_01280</name>
</gene>
<evidence type="ECO:0000256" key="3">
    <source>
        <dbReference type="ARBA" id="ARBA00022692"/>
    </source>
</evidence>
<keyword evidence="4 6" id="KW-1133">Transmembrane helix</keyword>
<protein>
    <submittedName>
        <fullName evidence="8">Heme uptake protein MmpL11</fullName>
    </submittedName>
</protein>
<feature type="transmembrane region" description="Helical" evidence="6">
    <location>
        <begin position="613"/>
        <end position="634"/>
    </location>
</feature>
<dbReference type="Pfam" id="PF03176">
    <property type="entry name" value="MMPL"/>
    <property type="match status" value="2"/>
</dbReference>
<dbReference type="Gene3D" id="1.20.1640.10">
    <property type="entry name" value="Multidrug efflux transporter AcrB transmembrane domain"/>
    <property type="match status" value="2"/>
</dbReference>
<feature type="transmembrane region" description="Helical" evidence="6">
    <location>
        <begin position="183"/>
        <end position="210"/>
    </location>
</feature>
<dbReference type="RefSeq" id="WP_119356784.1">
    <property type="nucleotide sequence ID" value="NZ_BJXM01000010.1"/>
</dbReference>
<feature type="transmembrane region" description="Helical" evidence="6">
    <location>
        <begin position="537"/>
        <end position="559"/>
    </location>
</feature>
<feature type="transmembrane region" description="Helical" evidence="6">
    <location>
        <begin position="571"/>
        <end position="593"/>
    </location>
</feature>
<feature type="transmembrane region" description="Helical" evidence="6">
    <location>
        <begin position="278"/>
        <end position="300"/>
    </location>
</feature>
<evidence type="ECO:0000256" key="5">
    <source>
        <dbReference type="ARBA" id="ARBA00023136"/>
    </source>
</evidence>
<sequence>MFDRIARTVTRYPLSVLLAWLVLAVGALPLARMAPAHLAANASSVKNSEAQQVAEIYQREFGQTFTDRTVLVSESAIPARDPRFLEVYNRLVAQLEAIPGVLGVVRFDTPGPLEGVGQGGRVTATLLETRLEGGEAIVGQIRRAAQAAQTPLVHFYVTGATAVTADFLRLLEADVRRSELIALPLTAVVLVGAFGALVAAALPLVVGLMAITVSLASLYLLTLLGPVSSFAQTVITMLCLGAGIDYALMNVARFREELAKGLSAPAAAAQTVRTAGRAVAFSGLVVALAMGAMLVPDLAFIRSMGIGGVMAILTTVLAALTLLPALLALLGERINRPHWFAFRLTTGGAHPFWERWATLVMGRPWVFTVGVTGILLLLAWPAWSMKLGYTGAFGLGPGVESRKGLELIQQMGLGGASDAFEVLLDLGHEGFTAENRARWRGLEETLSSWPEVRLVVSPFLAARLPSSGSLGDLAALSAQYLSQNRRYLRLTVIPKDALRAPEIPGWVERLRAAAQAAGFKRVLIGGAPVGSWEFTEALVSAMPVAIGTVFAATFVLLAIAFRSLVIPLKSLVMNTLSVGAAYGLITLVFQQGFGARLIGAPTDVGYIDSSLPLLMFAIIFGLSMDYEIFLLSRIQEGHLAGLNTFQSVKAALSRTAGVITSAALIMILVFSAFISGQVVANKTIGLGLATAVLLDATLIRLVLVPAVMVLAGEWNWWLPAPLQRLMPRVRLEP</sequence>
<dbReference type="OrthoDB" id="7051771at2"/>
<keyword evidence="3 6" id="KW-0812">Transmembrane</keyword>
<comment type="caution">
    <text evidence="8">The sequence shown here is derived from an EMBL/GenBank/DDBJ whole genome shotgun (WGS) entry which is preliminary data.</text>
</comment>
<dbReference type="InterPro" id="IPR050545">
    <property type="entry name" value="Mycobact_MmpL"/>
</dbReference>
<keyword evidence="2" id="KW-1003">Cell membrane</keyword>
<feature type="transmembrane region" description="Helical" evidence="6">
    <location>
        <begin position="365"/>
        <end position="383"/>
    </location>
</feature>
<evidence type="ECO:0000256" key="6">
    <source>
        <dbReference type="SAM" id="Phobius"/>
    </source>
</evidence>
<feature type="transmembrane region" description="Helical" evidence="6">
    <location>
        <begin position="698"/>
        <end position="718"/>
    </location>
</feature>
<evidence type="ECO:0000313" key="8">
    <source>
        <dbReference type="EMBL" id="RIH92742.1"/>
    </source>
</evidence>
<dbReference type="GO" id="GO:0005886">
    <property type="term" value="C:plasma membrane"/>
    <property type="evidence" value="ECO:0007669"/>
    <property type="project" value="UniProtKB-SubCell"/>
</dbReference>
<evidence type="ECO:0000259" key="7">
    <source>
        <dbReference type="PROSITE" id="PS50156"/>
    </source>
</evidence>
<feature type="domain" description="SSD" evidence="7">
    <location>
        <begin position="208"/>
        <end position="329"/>
    </location>
</feature>
<organism evidence="8 9">
    <name type="scientific">Meiothermus granaticius NBRC 107808</name>
    <dbReference type="NCBI Taxonomy" id="1227551"/>
    <lineage>
        <taxon>Bacteria</taxon>
        <taxon>Thermotogati</taxon>
        <taxon>Deinococcota</taxon>
        <taxon>Deinococci</taxon>
        <taxon>Thermales</taxon>
        <taxon>Thermaceae</taxon>
        <taxon>Meiothermus</taxon>
    </lineage>
</organism>
<evidence type="ECO:0000313" key="9">
    <source>
        <dbReference type="Proteomes" id="UP000266178"/>
    </source>
</evidence>
<comment type="subcellular location">
    <subcellularLocation>
        <location evidence="1">Cell membrane</location>
        <topology evidence="1">Multi-pass membrane protein</topology>
    </subcellularLocation>
</comment>
<dbReference type="PANTHER" id="PTHR33406:SF13">
    <property type="entry name" value="MEMBRANE PROTEIN YDFJ"/>
    <property type="match status" value="1"/>
</dbReference>
<dbReference type="PANTHER" id="PTHR33406">
    <property type="entry name" value="MEMBRANE PROTEIN MJ1562-RELATED"/>
    <property type="match status" value="1"/>
</dbReference>
<dbReference type="AlphaFoldDB" id="A0A399FCK3"/>
<reference evidence="8 9" key="1">
    <citation type="submission" date="2018-08" db="EMBL/GenBank/DDBJ databases">
        <title>Meiothermus granaticius genome AF-68 sequencing project.</title>
        <authorList>
            <person name="Da Costa M.S."/>
            <person name="Albuquerque L."/>
            <person name="Raposo P."/>
            <person name="Froufe H.J.C."/>
            <person name="Barroso C.S."/>
            <person name="Egas C."/>
        </authorList>
    </citation>
    <scope>NUCLEOTIDE SEQUENCE [LARGE SCALE GENOMIC DNA]</scope>
    <source>
        <strain evidence="8 9">AF-68</strain>
    </source>
</reference>
<keyword evidence="9" id="KW-1185">Reference proteome</keyword>
<dbReference type="EMBL" id="QWLB01000014">
    <property type="protein sequence ID" value="RIH92742.1"/>
    <property type="molecule type" value="Genomic_DNA"/>
</dbReference>
<dbReference type="InterPro" id="IPR000731">
    <property type="entry name" value="SSD"/>
</dbReference>
<evidence type="ECO:0000256" key="4">
    <source>
        <dbReference type="ARBA" id="ARBA00022989"/>
    </source>
</evidence>
<dbReference type="PROSITE" id="PS50156">
    <property type="entry name" value="SSD"/>
    <property type="match status" value="1"/>
</dbReference>